<protein>
    <recommendedName>
        <fullName evidence="7">Sulfatase N-terminal domain-containing protein</fullName>
    </recommendedName>
</protein>
<proteinExistence type="predicted"/>
<accession>A0A5S9M372</accession>
<feature type="domain" description="Sulfatase N-terminal" evidence="7">
    <location>
        <begin position="5"/>
        <end position="91"/>
    </location>
</feature>
<evidence type="ECO:0000256" key="5">
    <source>
        <dbReference type="ARBA" id="ARBA00022989"/>
    </source>
</evidence>
<dbReference type="Proteomes" id="UP000464658">
    <property type="component" value="Chromosome"/>
</dbReference>
<evidence type="ECO:0000256" key="3">
    <source>
        <dbReference type="ARBA" id="ARBA00022475"/>
    </source>
</evidence>
<sequence length="106" mass="12508">MNMGLKDKPFFKESIPMLESMKKPFYAHLMTLTNHYPFNLDEKDATIAKATTGDKTVDNYFQTARYLDESLEQFFKDLKKSGMYKKTQSFYYMVTITVFLRTITVQ</sequence>
<organism evidence="8 9">
    <name type="scientific">Bacillus safensis</name>
    <dbReference type="NCBI Taxonomy" id="561879"/>
    <lineage>
        <taxon>Bacteria</taxon>
        <taxon>Bacillati</taxon>
        <taxon>Bacillota</taxon>
        <taxon>Bacilli</taxon>
        <taxon>Bacillales</taxon>
        <taxon>Bacillaceae</taxon>
        <taxon>Bacillus</taxon>
    </lineage>
</organism>
<comment type="subcellular location">
    <subcellularLocation>
        <location evidence="1">Cell membrane</location>
        <topology evidence="1">Multi-pass membrane protein</topology>
    </subcellularLocation>
</comment>
<comment type="pathway">
    <text evidence="2">Cell wall biogenesis; lipoteichoic acid biosynthesis.</text>
</comment>
<dbReference type="InterPro" id="IPR050448">
    <property type="entry name" value="OpgB/LTA_synthase_biosynth"/>
</dbReference>
<keyword evidence="6" id="KW-0472">Membrane</keyword>
<evidence type="ECO:0000313" key="8">
    <source>
        <dbReference type="EMBL" id="BBP88020.1"/>
    </source>
</evidence>
<name>A0A5S9M372_BACIA</name>
<reference evidence="8 9" key="1">
    <citation type="submission" date="2019-12" db="EMBL/GenBank/DDBJ databases">
        <title>Full genome sequence of a Bacillus safensis strain isolated from commercially available natto in Indonesia.</title>
        <authorList>
            <person name="Yoshida M."/>
            <person name="Uomi M."/>
            <person name="Waturangi D."/>
            <person name="Ekaputri J.J."/>
            <person name="Setiamarga D.H.E."/>
        </authorList>
    </citation>
    <scope>NUCLEOTIDE SEQUENCE [LARGE SCALE GENOMIC DNA]</scope>
    <source>
        <strain evidence="8 9">IDN1</strain>
    </source>
</reference>
<dbReference type="InterPro" id="IPR017850">
    <property type="entry name" value="Alkaline_phosphatase_core_sf"/>
</dbReference>
<dbReference type="Gene3D" id="3.40.720.10">
    <property type="entry name" value="Alkaline Phosphatase, subunit A"/>
    <property type="match status" value="1"/>
</dbReference>
<evidence type="ECO:0000256" key="4">
    <source>
        <dbReference type="ARBA" id="ARBA00022692"/>
    </source>
</evidence>
<gene>
    <name evidence="8" type="ORF">BsIDN1_16380</name>
</gene>
<evidence type="ECO:0000256" key="2">
    <source>
        <dbReference type="ARBA" id="ARBA00004936"/>
    </source>
</evidence>
<dbReference type="PANTHER" id="PTHR47371">
    <property type="entry name" value="LIPOTEICHOIC ACID SYNTHASE"/>
    <property type="match status" value="1"/>
</dbReference>
<dbReference type="InterPro" id="IPR000917">
    <property type="entry name" value="Sulfatase_N"/>
</dbReference>
<dbReference type="GO" id="GO:0005886">
    <property type="term" value="C:plasma membrane"/>
    <property type="evidence" value="ECO:0007669"/>
    <property type="project" value="UniProtKB-SubCell"/>
</dbReference>
<keyword evidence="5" id="KW-1133">Transmembrane helix</keyword>
<dbReference type="PANTHER" id="PTHR47371:SF3">
    <property type="entry name" value="PHOSPHOGLYCEROL TRANSFERASE I"/>
    <property type="match status" value="1"/>
</dbReference>
<dbReference type="Pfam" id="PF00884">
    <property type="entry name" value="Sulfatase"/>
    <property type="match status" value="1"/>
</dbReference>
<evidence type="ECO:0000259" key="7">
    <source>
        <dbReference type="Pfam" id="PF00884"/>
    </source>
</evidence>
<evidence type="ECO:0000256" key="1">
    <source>
        <dbReference type="ARBA" id="ARBA00004651"/>
    </source>
</evidence>
<keyword evidence="3" id="KW-1003">Cell membrane</keyword>
<dbReference type="SUPFAM" id="SSF53649">
    <property type="entry name" value="Alkaline phosphatase-like"/>
    <property type="match status" value="1"/>
</dbReference>
<dbReference type="AlphaFoldDB" id="A0A5S9M372"/>
<evidence type="ECO:0000256" key="6">
    <source>
        <dbReference type="ARBA" id="ARBA00023136"/>
    </source>
</evidence>
<keyword evidence="4" id="KW-0812">Transmembrane</keyword>
<evidence type="ECO:0000313" key="9">
    <source>
        <dbReference type="Proteomes" id="UP000464658"/>
    </source>
</evidence>
<dbReference type="EMBL" id="AP021906">
    <property type="protein sequence ID" value="BBP88020.1"/>
    <property type="molecule type" value="Genomic_DNA"/>
</dbReference>